<dbReference type="EMBL" id="HE663493">
    <property type="protein sequence ID" value="CCG08324.1"/>
    <property type="molecule type" value="Genomic_DNA"/>
</dbReference>
<evidence type="ECO:0000313" key="2">
    <source>
        <dbReference type="Proteomes" id="UP000033220"/>
    </source>
</evidence>
<accession>H6SK09</accession>
<gene>
    <name evidence="1" type="ORF">RSPPHO_01698</name>
</gene>
<dbReference type="PATRIC" id="fig|1150469.3.peg.1914"/>
<sequence>MDALHHRHHGMVGGCLGQGSTMMKVWASLAFGVLTMGLAGPALAFDRVDVDAVRDKAVKVIDEKGLKDGAAYLGDPANGFLDLKGPGLHTWAVTRKGTIAFDHSGQTQPDMDISNLTTVDGQNVTTKTFSYADKPEGGGYDDQSWPHPVTGAMGTAYVSCKTPTTQRDVAICAMAWPNQ</sequence>
<dbReference type="KEGG" id="rpm:RSPPHO_01698"/>
<proteinExistence type="predicted"/>
<protein>
    <submittedName>
        <fullName evidence="1">Uncharacterized protein</fullName>
    </submittedName>
</protein>
<name>H6SK09_PARPM</name>
<dbReference type="Proteomes" id="UP000033220">
    <property type="component" value="Chromosome DSM 122"/>
</dbReference>
<dbReference type="HOGENOM" id="CLU_1502353_0_0_5"/>
<organism evidence="1 2">
    <name type="scientific">Pararhodospirillum photometricum DSM 122</name>
    <dbReference type="NCBI Taxonomy" id="1150469"/>
    <lineage>
        <taxon>Bacteria</taxon>
        <taxon>Pseudomonadati</taxon>
        <taxon>Pseudomonadota</taxon>
        <taxon>Alphaproteobacteria</taxon>
        <taxon>Rhodospirillales</taxon>
        <taxon>Rhodospirillaceae</taxon>
        <taxon>Pararhodospirillum</taxon>
    </lineage>
</organism>
<dbReference type="AlphaFoldDB" id="H6SK09"/>
<reference evidence="1 2" key="1">
    <citation type="submission" date="2012-02" db="EMBL/GenBank/DDBJ databases">
        <title>Shotgun genome sequence of Phaeospirillum photometricum DSM 122.</title>
        <authorList>
            <person name="Duquesne K."/>
            <person name="Sturgis J."/>
        </authorList>
    </citation>
    <scope>NUCLEOTIDE SEQUENCE [LARGE SCALE GENOMIC DNA]</scope>
    <source>
        <strain evidence="2">DSM122</strain>
    </source>
</reference>
<evidence type="ECO:0000313" key="1">
    <source>
        <dbReference type="EMBL" id="CCG08324.1"/>
    </source>
</evidence>
<keyword evidence="2" id="KW-1185">Reference proteome</keyword>
<dbReference type="STRING" id="1150469.RSPPHO_01698"/>